<dbReference type="SUPFAM" id="SSF56219">
    <property type="entry name" value="DNase I-like"/>
    <property type="match status" value="1"/>
</dbReference>
<dbReference type="Pfam" id="PF22669">
    <property type="entry name" value="Exo_endo_phos2"/>
    <property type="match status" value="1"/>
</dbReference>
<dbReference type="SMART" id="SM00128">
    <property type="entry name" value="IPPc"/>
    <property type="match status" value="1"/>
</dbReference>
<dbReference type="PANTHER" id="PTHR11200">
    <property type="entry name" value="INOSITOL 5-PHOSPHATASE"/>
    <property type="match status" value="1"/>
</dbReference>
<dbReference type="GO" id="GO:0046856">
    <property type="term" value="P:phosphatidylinositol dephosphorylation"/>
    <property type="evidence" value="ECO:0007669"/>
    <property type="project" value="InterPro"/>
</dbReference>
<organism evidence="2 3">
    <name type="scientific">Stentor coeruleus</name>
    <dbReference type="NCBI Taxonomy" id="5963"/>
    <lineage>
        <taxon>Eukaryota</taxon>
        <taxon>Sar</taxon>
        <taxon>Alveolata</taxon>
        <taxon>Ciliophora</taxon>
        <taxon>Postciliodesmatophora</taxon>
        <taxon>Heterotrichea</taxon>
        <taxon>Heterotrichida</taxon>
        <taxon>Stentoridae</taxon>
        <taxon>Stentor</taxon>
    </lineage>
</organism>
<dbReference type="InterPro" id="IPR046985">
    <property type="entry name" value="IP5"/>
</dbReference>
<reference evidence="2 3" key="1">
    <citation type="submission" date="2016-11" db="EMBL/GenBank/DDBJ databases">
        <title>The macronuclear genome of Stentor coeruleus: a giant cell with tiny introns.</title>
        <authorList>
            <person name="Slabodnick M."/>
            <person name="Ruby J.G."/>
            <person name="Reiff S.B."/>
            <person name="Swart E.C."/>
            <person name="Gosai S."/>
            <person name="Prabakaran S."/>
            <person name="Witkowska E."/>
            <person name="Larue G.E."/>
            <person name="Fisher S."/>
            <person name="Freeman R.M."/>
            <person name="Gunawardena J."/>
            <person name="Chu W."/>
            <person name="Stover N.A."/>
            <person name="Gregory B.D."/>
            <person name="Nowacki M."/>
            <person name="Derisi J."/>
            <person name="Roy S.W."/>
            <person name="Marshall W.F."/>
            <person name="Sood P."/>
        </authorList>
    </citation>
    <scope>NUCLEOTIDE SEQUENCE [LARGE SCALE GENOMIC DNA]</scope>
    <source>
        <strain evidence="2">WM001</strain>
    </source>
</reference>
<evidence type="ECO:0000313" key="3">
    <source>
        <dbReference type="Proteomes" id="UP000187209"/>
    </source>
</evidence>
<dbReference type="GO" id="GO:0004439">
    <property type="term" value="F:phosphatidylinositol-4,5-bisphosphate 5-phosphatase activity"/>
    <property type="evidence" value="ECO:0007669"/>
    <property type="project" value="TreeGrafter"/>
</dbReference>
<dbReference type="InterPro" id="IPR000300">
    <property type="entry name" value="IPPc"/>
</dbReference>
<evidence type="ECO:0000313" key="2">
    <source>
        <dbReference type="EMBL" id="OMJ91370.1"/>
    </source>
</evidence>
<evidence type="ECO:0000259" key="1">
    <source>
        <dbReference type="SMART" id="SM00128"/>
    </source>
</evidence>
<gene>
    <name evidence="2" type="ORF">SteCoe_6049</name>
</gene>
<dbReference type="InterPro" id="IPR036691">
    <property type="entry name" value="Endo/exonu/phosph_ase_sf"/>
</dbReference>
<feature type="domain" description="Inositol polyphosphate-related phosphatase" evidence="1">
    <location>
        <begin position="33"/>
        <end position="318"/>
    </location>
</feature>
<accession>A0A1R2CQX2</accession>
<name>A0A1R2CQX2_9CILI</name>
<dbReference type="Gene3D" id="3.60.10.10">
    <property type="entry name" value="Endonuclease/exonuclease/phosphatase"/>
    <property type="match status" value="1"/>
</dbReference>
<dbReference type="EMBL" id="MPUH01000082">
    <property type="protein sequence ID" value="OMJ91370.1"/>
    <property type="molecule type" value="Genomic_DNA"/>
</dbReference>
<dbReference type="PANTHER" id="PTHR11200:SF275">
    <property type="entry name" value="LD06095P"/>
    <property type="match status" value="1"/>
</dbReference>
<proteinExistence type="predicted"/>
<dbReference type="OrthoDB" id="410499at2759"/>
<dbReference type="Proteomes" id="UP000187209">
    <property type="component" value="Unassembled WGS sequence"/>
</dbReference>
<protein>
    <recommendedName>
        <fullName evidence="1">Inositol polyphosphate-related phosphatase domain-containing protein</fullName>
    </recommendedName>
</protein>
<keyword evidence="3" id="KW-1185">Reference proteome</keyword>
<comment type="caution">
    <text evidence="2">The sequence shown here is derived from an EMBL/GenBank/DDBJ whole genome shotgun (WGS) entry which is preliminary data.</text>
</comment>
<sequence>MSDPASPTINRPFDSWKQIIPIWQNEPLPEGLDVLRIAVITWNMKGKPPPEDVSDIILKPALHHIYVICTQECMRPIALSVIYSSMIVWEQTITKELGDDYRFIGGESIGGTHMMLIVHKSIIHLCSQPRIDTVSTGFFNIIPNKGAVGICFNVKSTSFLLIGSHLASGEGCVTDRNENFNRIESELELGDRRETLASNRFDCAFFLGDLNYRIKVSALFANGLILNHEKYALLKKDELIYEISEGRTAYGFKEGLITFPPTFKYKGNEYVLKRIPSWTDRILFKSKNDILKQQTYGHIPYNTYSDHKPVFSQFTVQV</sequence>
<dbReference type="AlphaFoldDB" id="A0A1R2CQX2"/>